<organism evidence="1 2">
    <name type="scientific">Pleuronectes platessa</name>
    <name type="common">European plaice</name>
    <dbReference type="NCBI Taxonomy" id="8262"/>
    <lineage>
        <taxon>Eukaryota</taxon>
        <taxon>Metazoa</taxon>
        <taxon>Chordata</taxon>
        <taxon>Craniata</taxon>
        <taxon>Vertebrata</taxon>
        <taxon>Euteleostomi</taxon>
        <taxon>Actinopterygii</taxon>
        <taxon>Neopterygii</taxon>
        <taxon>Teleostei</taxon>
        <taxon>Neoteleostei</taxon>
        <taxon>Acanthomorphata</taxon>
        <taxon>Carangaria</taxon>
        <taxon>Pleuronectiformes</taxon>
        <taxon>Pleuronectoidei</taxon>
        <taxon>Pleuronectidae</taxon>
        <taxon>Pleuronectes</taxon>
    </lineage>
</organism>
<gene>
    <name evidence="1" type="ORF">PLEPLA_LOCUS31281</name>
</gene>
<sequence>MPEVLQGSHHLSFHPSIHPSIHPSSAADLKSGGGDSIILQLILGNPELRSLFITLVGLNRHIPADTAERRLSLSPSILPSLMAA</sequence>
<name>A0A9N7YZ51_PLEPL</name>
<protein>
    <submittedName>
        <fullName evidence="1">Uncharacterized protein</fullName>
    </submittedName>
</protein>
<evidence type="ECO:0000313" key="1">
    <source>
        <dbReference type="EMBL" id="CAB1443565.1"/>
    </source>
</evidence>
<reference evidence="1" key="1">
    <citation type="submission" date="2020-03" db="EMBL/GenBank/DDBJ databases">
        <authorList>
            <person name="Weist P."/>
        </authorList>
    </citation>
    <scope>NUCLEOTIDE SEQUENCE</scope>
</reference>
<proteinExistence type="predicted"/>
<accession>A0A9N7YZ51</accession>
<comment type="caution">
    <text evidence="1">The sequence shown here is derived from an EMBL/GenBank/DDBJ whole genome shotgun (WGS) entry which is preliminary data.</text>
</comment>
<dbReference type="Proteomes" id="UP001153269">
    <property type="component" value="Unassembled WGS sequence"/>
</dbReference>
<dbReference type="EMBL" id="CADEAL010003124">
    <property type="protein sequence ID" value="CAB1443565.1"/>
    <property type="molecule type" value="Genomic_DNA"/>
</dbReference>
<keyword evidence="2" id="KW-1185">Reference proteome</keyword>
<dbReference type="AlphaFoldDB" id="A0A9N7YZ51"/>
<evidence type="ECO:0000313" key="2">
    <source>
        <dbReference type="Proteomes" id="UP001153269"/>
    </source>
</evidence>